<protein>
    <submittedName>
        <fullName evidence="1">Uncharacterized protein</fullName>
    </submittedName>
</protein>
<name>A0ACC1TNS7_9AGAR</name>
<evidence type="ECO:0000313" key="1">
    <source>
        <dbReference type="EMBL" id="KAJ3806253.1"/>
    </source>
</evidence>
<accession>A0ACC1TNS7</accession>
<proteinExistence type="predicted"/>
<reference evidence="1" key="1">
    <citation type="submission" date="2022-09" db="EMBL/GenBank/DDBJ databases">
        <title>A Global Phylogenomic Analysis of the Shiitake Genus Lentinula.</title>
        <authorList>
            <consortium name="DOE Joint Genome Institute"/>
            <person name="Sierra-Patev S."/>
            <person name="Min B."/>
            <person name="Naranjo-Ortiz M."/>
            <person name="Looney B."/>
            <person name="Konkel Z."/>
            <person name="Slot J.C."/>
            <person name="Sakamoto Y."/>
            <person name="Steenwyk J.L."/>
            <person name="Rokas A."/>
            <person name="Carro J."/>
            <person name="Camarero S."/>
            <person name="Ferreira P."/>
            <person name="Molpeceres G."/>
            <person name="Ruiz-Duenas F.J."/>
            <person name="Serrano A."/>
            <person name="Henrissat B."/>
            <person name="Drula E."/>
            <person name="Hughes K.W."/>
            <person name="Mata J.L."/>
            <person name="Ishikawa N.K."/>
            <person name="Vargas-Isla R."/>
            <person name="Ushijima S."/>
            <person name="Smith C.A."/>
            <person name="Ahrendt S."/>
            <person name="Andreopoulos W."/>
            <person name="He G."/>
            <person name="Labutti K."/>
            <person name="Lipzen A."/>
            <person name="Ng V."/>
            <person name="Riley R."/>
            <person name="Sandor L."/>
            <person name="Barry K."/>
            <person name="Martinez A.T."/>
            <person name="Xiao Y."/>
            <person name="Gibbons J.G."/>
            <person name="Terashima K."/>
            <person name="Grigoriev I.V."/>
            <person name="Hibbett D.S."/>
        </authorList>
    </citation>
    <scope>NUCLEOTIDE SEQUENCE</scope>
    <source>
        <strain evidence="1">TMI1499</strain>
    </source>
</reference>
<sequence length="214" mass="23791">MTNEDCTDEEKKNKAEIAERLSRLIEDANSRVVPLTKMIRKHIEDMEARPDDNKNEDELVQQVKPLLQQAEKIMNECQGMMKGADPDNKISDKAKRHQQTHKATPEEQRLAEALKVMIEEVRGTIEWARNKLDSFPKAKRDLGPLLDALGRPLTQIVSGVAILLAGILNLVNNLLSGLGLSGLLTGILGATGLDKIFIGLGLGNLFPKQIKRNR</sequence>
<gene>
    <name evidence="1" type="ORF">F5876DRAFT_91148</name>
</gene>
<keyword evidence="2" id="KW-1185">Reference proteome</keyword>
<dbReference type="EMBL" id="MU795452">
    <property type="protein sequence ID" value="KAJ3806253.1"/>
    <property type="molecule type" value="Genomic_DNA"/>
</dbReference>
<evidence type="ECO:0000313" key="2">
    <source>
        <dbReference type="Proteomes" id="UP001163835"/>
    </source>
</evidence>
<organism evidence="1 2">
    <name type="scientific">Lentinula aff. lateritia</name>
    <dbReference type="NCBI Taxonomy" id="2804960"/>
    <lineage>
        <taxon>Eukaryota</taxon>
        <taxon>Fungi</taxon>
        <taxon>Dikarya</taxon>
        <taxon>Basidiomycota</taxon>
        <taxon>Agaricomycotina</taxon>
        <taxon>Agaricomycetes</taxon>
        <taxon>Agaricomycetidae</taxon>
        <taxon>Agaricales</taxon>
        <taxon>Marasmiineae</taxon>
        <taxon>Omphalotaceae</taxon>
        <taxon>Lentinula</taxon>
    </lineage>
</organism>
<comment type="caution">
    <text evidence="1">The sequence shown here is derived from an EMBL/GenBank/DDBJ whole genome shotgun (WGS) entry which is preliminary data.</text>
</comment>
<dbReference type="Proteomes" id="UP001163835">
    <property type="component" value="Unassembled WGS sequence"/>
</dbReference>